<protein>
    <submittedName>
        <fullName evidence="1">Uncharacterized protein</fullName>
    </submittedName>
</protein>
<reference evidence="1 2" key="1">
    <citation type="journal article" date="2015" name="Nature">
        <title>rRNA introns, odd ribosomes, and small enigmatic genomes across a large radiation of phyla.</title>
        <authorList>
            <person name="Brown C.T."/>
            <person name="Hug L.A."/>
            <person name="Thomas B.C."/>
            <person name="Sharon I."/>
            <person name="Castelle C.J."/>
            <person name="Singh A."/>
            <person name="Wilkins M.J."/>
            <person name="Williams K.H."/>
            <person name="Banfield J.F."/>
        </authorList>
    </citation>
    <scope>NUCLEOTIDE SEQUENCE [LARGE SCALE GENOMIC DNA]</scope>
</reference>
<comment type="caution">
    <text evidence="1">The sequence shown here is derived from an EMBL/GenBank/DDBJ whole genome shotgun (WGS) entry which is preliminary data.</text>
</comment>
<gene>
    <name evidence="1" type="ORF">UW63_C0006G0015</name>
</gene>
<name>A0A0G1MIQ5_9BACT</name>
<dbReference type="EMBL" id="LCJB01000006">
    <property type="protein sequence ID" value="KKT71874.1"/>
    <property type="molecule type" value="Genomic_DNA"/>
</dbReference>
<accession>A0A0G1MIQ5</accession>
<dbReference type="AlphaFoldDB" id="A0A0G1MIQ5"/>
<evidence type="ECO:0000313" key="1">
    <source>
        <dbReference type="EMBL" id="KKT71874.1"/>
    </source>
</evidence>
<organism evidence="1 2">
    <name type="scientific">Candidatus Uhrbacteria bacterium GW2011_GWF2_44_350</name>
    <dbReference type="NCBI Taxonomy" id="1619000"/>
    <lineage>
        <taxon>Bacteria</taxon>
        <taxon>Candidatus Uhriibacteriota</taxon>
    </lineage>
</organism>
<proteinExistence type="predicted"/>
<sequence length="124" mass="13855">MENDPRLLTLSEAGFNTNQINTLSGNPRNCRTLGDVANLTRRDFVRLRSYGQDSWRCVNWVLSRFGLPEIPDDPEIAAKVEALKHPSLAERAHDLSVAFASLERTFSARDALRSSADVGGNRDR</sequence>
<dbReference type="Proteomes" id="UP000034154">
    <property type="component" value="Unassembled WGS sequence"/>
</dbReference>
<evidence type="ECO:0000313" key="2">
    <source>
        <dbReference type="Proteomes" id="UP000034154"/>
    </source>
</evidence>